<sequence length="173" mass="19384">MKDMDILEEINSKKKKSNYRWRKLLIGIVGTTVVGIGAYSYKNLPFYIGEKVVEVVDGDTLIIANRQPIRLYGINAPELEYCLGKDAKDALTSLILNKKVILREPLSDGRGRILALVYQNGRLINEIMIKSGLAQYRRQGGSETEKLSKANGDRWFCTEKQAQKAGFTKAPGC</sequence>
<keyword evidence="1" id="KW-0472">Membrane</keyword>
<feature type="transmembrane region" description="Helical" evidence="1">
    <location>
        <begin position="21"/>
        <end position="41"/>
    </location>
</feature>
<dbReference type="AlphaFoldDB" id="A0A1F5Z002"/>
<evidence type="ECO:0000313" key="3">
    <source>
        <dbReference type="EMBL" id="OGG05751.1"/>
    </source>
</evidence>
<feature type="domain" description="TNase-like" evidence="2">
    <location>
        <begin position="51"/>
        <end position="165"/>
    </location>
</feature>
<dbReference type="InterPro" id="IPR035437">
    <property type="entry name" value="SNase_OB-fold_sf"/>
</dbReference>
<gene>
    <name evidence="3" type="ORF">A2777_05195</name>
</gene>
<dbReference type="PROSITE" id="PS50830">
    <property type="entry name" value="TNASE_3"/>
    <property type="match status" value="1"/>
</dbReference>
<reference evidence="3 4" key="1">
    <citation type="journal article" date="2016" name="Nat. Commun.">
        <title>Thousands of microbial genomes shed light on interconnected biogeochemical processes in an aquifer system.</title>
        <authorList>
            <person name="Anantharaman K."/>
            <person name="Brown C.T."/>
            <person name="Hug L.A."/>
            <person name="Sharon I."/>
            <person name="Castelle C.J."/>
            <person name="Probst A.J."/>
            <person name="Thomas B.C."/>
            <person name="Singh A."/>
            <person name="Wilkins M.J."/>
            <person name="Karaoz U."/>
            <person name="Brodie E.L."/>
            <person name="Williams K.H."/>
            <person name="Hubbard S.S."/>
            <person name="Banfield J.F."/>
        </authorList>
    </citation>
    <scope>NUCLEOTIDE SEQUENCE [LARGE SCALE GENOMIC DNA]</scope>
</reference>
<dbReference type="Pfam" id="PF00565">
    <property type="entry name" value="SNase"/>
    <property type="match status" value="1"/>
</dbReference>
<dbReference type="Proteomes" id="UP000177354">
    <property type="component" value="Unassembled WGS sequence"/>
</dbReference>
<accession>A0A1F5Z002</accession>
<organism evidence="3 4">
    <name type="scientific">Candidatus Gottesmanbacteria bacterium RIFCSPHIGHO2_01_FULL_40_15</name>
    <dbReference type="NCBI Taxonomy" id="1798376"/>
    <lineage>
        <taxon>Bacteria</taxon>
        <taxon>Candidatus Gottesmaniibacteriota</taxon>
    </lineage>
</organism>
<evidence type="ECO:0000256" key="1">
    <source>
        <dbReference type="SAM" id="Phobius"/>
    </source>
</evidence>
<proteinExistence type="predicted"/>
<evidence type="ECO:0000313" key="4">
    <source>
        <dbReference type="Proteomes" id="UP000177354"/>
    </source>
</evidence>
<name>A0A1F5Z002_9BACT</name>
<dbReference type="Gene3D" id="2.40.50.90">
    <property type="match status" value="1"/>
</dbReference>
<keyword evidence="1" id="KW-1133">Transmembrane helix</keyword>
<keyword evidence="1" id="KW-0812">Transmembrane</keyword>
<protein>
    <recommendedName>
        <fullName evidence="2">TNase-like domain-containing protein</fullName>
    </recommendedName>
</protein>
<evidence type="ECO:0000259" key="2">
    <source>
        <dbReference type="PROSITE" id="PS50830"/>
    </source>
</evidence>
<dbReference type="SMART" id="SM00318">
    <property type="entry name" value="SNc"/>
    <property type="match status" value="1"/>
</dbReference>
<dbReference type="EMBL" id="MFJF01000026">
    <property type="protein sequence ID" value="OGG05751.1"/>
    <property type="molecule type" value="Genomic_DNA"/>
</dbReference>
<comment type="caution">
    <text evidence="3">The sequence shown here is derived from an EMBL/GenBank/DDBJ whole genome shotgun (WGS) entry which is preliminary data.</text>
</comment>
<dbReference type="SUPFAM" id="SSF50199">
    <property type="entry name" value="Staphylococcal nuclease"/>
    <property type="match status" value="1"/>
</dbReference>
<dbReference type="InterPro" id="IPR016071">
    <property type="entry name" value="Staphylococal_nuclease_OB-fold"/>
</dbReference>